<accession>A0A1Q2MAV6</accession>
<name>A0A1Q2MAV6_9BACT</name>
<evidence type="ECO:0000313" key="2">
    <source>
        <dbReference type="EMBL" id="AQQ69816.1"/>
    </source>
</evidence>
<dbReference type="OrthoDB" id="164222at2"/>
<keyword evidence="3" id="KW-1185">Reference proteome</keyword>
<dbReference type="SUPFAM" id="SSF89957">
    <property type="entry name" value="MTH1187/YkoF-like"/>
    <property type="match status" value="1"/>
</dbReference>
<gene>
    <name evidence="2" type="ORF">SMSP2_00150</name>
</gene>
<dbReference type="RefSeq" id="WP_146682122.1">
    <property type="nucleotide sequence ID" value="NZ_CP019646.1"/>
</dbReference>
<dbReference type="STRING" id="1851148.SMSP2_00150"/>
<dbReference type="KEGG" id="pbas:SMSP2_00150"/>
<evidence type="ECO:0000259" key="1">
    <source>
        <dbReference type="Pfam" id="PF07615"/>
    </source>
</evidence>
<organism evidence="2 3">
    <name type="scientific">Limihaloglobus sulfuriphilus</name>
    <dbReference type="NCBI Taxonomy" id="1851148"/>
    <lineage>
        <taxon>Bacteria</taxon>
        <taxon>Pseudomonadati</taxon>
        <taxon>Planctomycetota</taxon>
        <taxon>Phycisphaerae</taxon>
        <taxon>Sedimentisphaerales</taxon>
        <taxon>Sedimentisphaeraceae</taxon>
        <taxon>Limihaloglobus</taxon>
    </lineage>
</organism>
<dbReference type="InterPro" id="IPR011522">
    <property type="entry name" value="Thiamin/HMP-bd_put_YkoF"/>
</dbReference>
<dbReference type="Gene3D" id="3.30.70.930">
    <property type="match status" value="1"/>
</dbReference>
<dbReference type="Pfam" id="PF07615">
    <property type="entry name" value="Ykof"/>
    <property type="match status" value="1"/>
</dbReference>
<dbReference type="AlphaFoldDB" id="A0A1Q2MAV6"/>
<dbReference type="EMBL" id="CP019646">
    <property type="protein sequence ID" value="AQQ69816.1"/>
    <property type="molecule type" value="Genomic_DNA"/>
</dbReference>
<sequence>MNVQAQISIYPLKVDSLSEPIEQFCGVLETHGLEVQTRQMCSYLCGESDIVFKALKEAFDLVSGKYGVVMDLKISNACPAESH</sequence>
<dbReference type="Proteomes" id="UP000188181">
    <property type="component" value="Chromosome"/>
</dbReference>
<proteinExistence type="predicted"/>
<evidence type="ECO:0000313" key="3">
    <source>
        <dbReference type="Proteomes" id="UP000188181"/>
    </source>
</evidence>
<dbReference type="InterPro" id="IPR029756">
    <property type="entry name" value="MTH1187/YkoF-like"/>
</dbReference>
<reference evidence="3" key="1">
    <citation type="submission" date="2017-02" db="EMBL/GenBank/DDBJ databases">
        <title>Comparative genomics and description of representatives of a novel lineage of planctomycetes thriving in anoxic sediments.</title>
        <authorList>
            <person name="Spring S."/>
            <person name="Bunk B."/>
            <person name="Sproer C."/>
        </authorList>
    </citation>
    <scope>NUCLEOTIDE SEQUENCE [LARGE SCALE GENOMIC DNA]</scope>
    <source>
        <strain evidence="3">SM-Chi-D1</strain>
    </source>
</reference>
<feature type="domain" description="Thiamin/hydroxymethyl pyrimidine-binding YkoF putative" evidence="1">
    <location>
        <begin position="3"/>
        <end position="80"/>
    </location>
</feature>
<protein>
    <recommendedName>
        <fullName evidence="1">Thiamin/hydroxymethyl pyrimidine-binding YkoF putative domain-containing protein</fullName>
    </recommendedName>
</protein>